<dbReference type="GO" id="GO:0016020">
    <property type="term" value="C:membrane"/>
    <property type="evidence" value="ECO:0007669"/>
    <property type="project" value="UniProtKB-SubCell"/>
</dbReference>
<evidence type="ECO:0000313" key="16">
    <source>
        <dbReference type="Proteomes" id="UP000051751"/>
    </source>
</evidence>
<dbReference type="GO" id="GO:0006814">
    <property type="term" value="P:sodium ion transport"/>
    <property type="evidence" value="ECO:0007669"/>
    <property type="project" value="UniProtKB-KW"/>
</dbReference>
<keyword evidence="15" id="KW-1185">Reference proteome</keyword>
<feature type="transmembrane region" description="Helical" evidence="11">
    <location>
        <begin position="42"/>
        <end position="61"/>
    </location>
</feature>
<proteinExistence type="inferred from homology"/>
<feature type="transmembrane region" description="Helical" evidence="11">
    <location>
        <begin position="98"/>
        <end position="122"/>
    </location>
</feature>
<keyword evidence="6 11" id="KW-1133">Transmembrane helix</keyword>
<evidence type="ECO:0000313" key="14">
    <source>
        <dbReference type="EMBL" id="KRN32016.1"/>
    </source>
</evidence>
<dbReference type="Proteomes" id="UP000051751">
    <property type="component" value="Unassembled WGS sequence"/>
</dbReference>
<dbReference type="PATRIC" id="fig|81857.3.peg.1527"/>
<evidence type="ECO:0000256" key="4">
    <source>
        <dbReference type="ARBA" id="ARBA00022449"/>
    </source>
</evidence>
<evidence type="ECO:0000256" key="1">
    <source>
        <dbReference type="ARBA" id="ARBA00004141"/>
    </source>
</evidence>
<keyword evidence="7" id="KW-0915">Sodium</keyword>
<feature type="transmembrane region" description="Helical" evidence="11">
    <location>
        <begin position="303"/>
        <end position="323"/>
    </location>
</feature>
<evidence type="ECO:0000256" key="6">
    <source>
        <dbReference type="ARBA" id="ARBA00022989"/>
    </source>
</evidence>
<feature type="transmembrane region" description="Helical" evidence="11">
    <location>
        <begin position="158"/>
        <end position="182"/>
    </location>
</feature>
<keyword evidence="9 11" id="KW-0472">Membrane</keyword>
<comment type="subcellular location">
    <subcellularLocation>
        <location evidence="1">Membrane</location>
        <topology evidence="1">Multi-pass membrane protein</topology>
    </subcellularLocation>
</comment>
<feature type="transmembrane region" description="Helical" evidence="11">
    <location>
        <begin position="367"/>
        <end position="385"/>
    </location>
</feature>
<dbReference type="GO" id="GO:0015297">
    <property type="term" value="F:antiporter activity"/>
    <property type="evidence" value="ECO:0007669"/>
    <property type="project" value="UniProtKB-KW"/>
</dbReference>
<dbReference type="STRING" id="81857.IV38_GL001518"/>
<dbReference type="PANTHER" id="PTHR43562">
    <property type="entry name" value="NAPA-TYPE SODIUM/HYDROGEN ANTIPORTER"/>
    <property type="match status" value="1"/>
</dbReference>
<gene>
    <name evidence="13" type="ORF">IV38_GL001518</name>
    <name evidence="14" type="ORF">IV40_GL001304</name>
</gene>
<dbReference type="Gene3D" id="1.20.1530.20">
    <property type="match status" value="1"/>
</dbReference>
<dbReference type="PANTHER" id="PTHR43562:SF3">
    <property type="entry name" value="SODIUM ION_PROTON EXCHANGER (EUROFUNG)"/>
    <property type="match status" value="1"/>
</dbReference>
<dbReference type="InterPro" id="IPR038770">
    <property type="entry name" value="Na+/solute_symporter_sf"/>
</dbReference>
<feature type="transmembrane region" description="Helical" evidence="11">
    <location>
        <begin position="224"/>
        <end position="240"/>
    </location>
</feature>
<feature type="transmembrane region" description="Helical" evidence="11">
    <location>
        <begin position="276"/>
        <end position="297"/>
    </location>
</feature>
<comment type="caution">
    <text evidence="13">The sequence shown here is derived from an EMBL/GenBank/DDBJ whole genome shotgun (WGS) entry which is preliminary data.</text>
</comment>
<evidence type="ECO:0000256" key="7">
    <source>
        <dbReference type="ARBA" id="ARBA00023053"/>
    </source>
</evidence>
<dbReference type="Pfam" id="PF00999">
    <property type="entry name" value="Na_H_Exchanger"/>
    <property type="match status" value="1"/>
</dbReference>
<evidence type="ECO:0000259" key="12">
    <source>
        <dbReference type="Pfam" id="PF00999"/>
    </source>
</evidence>
<protein>
    <submittedName>
        <fullName evidence="13">NapA3 protein</fullName>
    </submittedName>
</protein>
<evidence type="ECO:0000256" key="8">
    <source>
        <dbReference type="ARBA" id="ARBA00023065"/>
    </source>
</evidence>
<evidence type="ECO:0000313" key="13">
    <source>
        <dbReference type="EMBL" id="KRN28516.1"/>
    </source>
</evidence>
<evidence type="ECO:0000256" key="9">
    <source>
        <dbReference type="ARBA" id="ARBA00023136"/>
    </source>
</evidence>
<accession>A0A0R2FUN0</accession>
<evidence type="ECO:0000256" key="5">
    <source>
        <dbReference type="ARBA" id="ARBA00022692"/>
    </source>
</evidence>
<keyword evidence="5 11" id="KW-0812">Transmembrane</keyword>
<feature type="transmembrane region" description="Helical" evidence="11">
    <location>
        <begin position="15"/>
        <end position="35"/>
    </location>
</feature>
<name>A0A0R2FUN0_9LACO</name>
<sequence>MFGNHRFLYGKGERMTFLGELALILIVTLGVSHFCNRINIPAVVGELLVGVILGPALLGWLRPSAFMHDFSEMGVVLLMYLAGLESDLGLLKKYFKPSVFVAVLGVVMPMVLMPLASLAFGLTQQDSILVGVVFAATSVSISVVVLRDANILSSKEGTTILGAAVVDDILAVLLLSVLSTVMGTGQQVNLSLKFGLELLYFVGLFVAVKWVVPGIMSLSEHLQAPYAVVITALVLGLALAELAELVGLSDVVGAFFAGIAIGQTKYRDEIVTAVEPIGYAVFIPVFFVSIGLNMSFAGIQSDFWFIVVMSLLAIATKLFGAGLGARLAGFSHTSAYLVGCGMVSRGEMALIVAQIGYRSHLLSKDYYSSLILVILITTLVAPFMIQQAVKMQKARPN</sequence>
<keyword evidence="4" id="KW-0050">Antiport</keyword>
<dbReference type="AlphaFoldDB" id="A0A0R2FUN0"/>
<keyword evidence="10" id="KW-0739">Sodium transport</keyword>
<reference evidence="15 16" key="1">
    <citation type="journal article" date="2015" name="Genome Announc.">
        <title>Expanding the biotechnology potential of lactobacilli through comparative genomics of 213 strains and associated genera.</title>
        <authorList>
            <person name="Sun Z."/>
            <person name="Harris H.M."/>
            <person name="McCann A."/>
            <person name="Guo C."/>
            <person name="Argimon S."/>
            <person name="Zhang W."/>
            <person name="Yang X."/>
            <person name="Jeffery I.B."/>
            <person name="Cooney J.C."/>
            <person name="Kagawa T.F."/>
            <person name="Liu W."/>
            <person name="Song Y."/>
            <person name="Salvetti E."/>
            <person name="Wrobel A."/>
            <person name="Rasinkangas P."/>
            <person name="Parkhill J."/>
            <person name="Rea M.C."/>
            <person name="O'Sullivan O."/>
            <person name="Ritari J."/>
            <person name="Douillard F.P."/>
            <person name="Paul Ross R."/>
            <person name="Yang R."/>
            <person name="Briner A.E."/>
            <person name="Felis G.E."/>
            <person name="de Vos W.M."/>
            <person name="Barrangou R."/>
            <person name="Klaenhammer T.R."/>
            <person name="Caufield P.W."/>
            <person name="Cui Y."/>
            <person name="Zhang H."/>
            <person name="O'Toole P.W."/>
        </authorList>
    </citation>
    <scope>NUCLEOTIDE SEQUENCE [LARGE SCALE GENOMIC DNA]</scope>
    <source>
        <strain evidence="13 16">ATCC BAA-66</strain>
        <strain evidence="14 15">DSM 13344</strain>
    </source>
</reference>
<keyword evidence="8" id="KW-0406">Ion transport</keyword>
<keyword evidence="3" id="KW-0813">Transport</keyword>
<feature type="transmembrane region" description="Helical" evidence="11">
    <location>
        <begin position="128"/>
        <end position="146"/>
    </location>
</feature>
<evidence type="ECO:0000256" key="3">
    <source>
        <dbReference type="ARBA" id="ARBA00022448"/>
    </source>
</evidence>
<evidence type="ECO:0000256" key="2">
    <source>
        <dbReference type="ARBA" id="ARBA00005551"/>
    </source>
</evidence>
<evidence type="ECO:0000313" key="15">
    <source>
        <dbReference type="Proteomes" id="UP000051645"/>
    </source>
</evidence>
<dbReference type="Proteomes" id="UP000051645">
    <property type="component" value="Unassembled WGS sequence"/>
</dbReference>
<evidence type="ECO:0000256" key="10">
    <source>
        <dbReference type="ARBA" id="ARBA00023201"/>
    </source>
</evidence>
<dbReference type="EMBL" id="JQAT01000003">
    <property type="protein sequence ID" value="KRN28516.1"/>
    <property type="molecule type" value="Genomic_DNA"/>
</dbReference>
<comment type="similarity">
    <text evidence="2">Belongs to the monovalent cation:proton antiporter 2 (CPA2) transporter (TC 2.A.37) family.</text>
</comment>
<feature type="transmembrane region" description="Helical" evidence="11">
    <location>
        <begin position="335"/>
        <end position="355"/>
    </location>
</feature>
<dbReference type="GO" id="GO:1902600">
    <property type="term" value="P:proton transmembrane transport"/>
    <property type="evidence" value="ECO:0007669"/>
    <property type="project" value="InterPro"/>
</dbReference>
<dbReference type="EMBL" id="JQAZ01000003">
    <property type="protein sequence ID" value="KRN32016.1"/>
    <property type="molecule type" value="Genomic_DNA"/>
</dbReference>
<feature type="transmembrane region" description="Helical" evidence="11">
    <location>
        <begin position="194"/>
        <end position="212"/>
    </location>
</feature>
<evidence type="ECO:0000256" key="11">
    <source>
        <dbReference type="SAM" id="Phobius"/>
    </source>
</evidence>
<dbReference type="InterPro" id="IPR006153">
    <property type="entry name" value="Cation/H_exchanger_TM"/>
</dbReference>
<organism evidence="13 16">
    <name type="scientific">Lactobacillus selangorensis</name>
    <dbReference type="NCBI Taxonomy" id="81857"/>
    <lineage>
        <taxon>Bacteria</taxon>
        <taxon>Bacillati</taxon>
        <taxon>Bacillota</taxon>
        <taxon>Bacilli</taxon>
        <taxon>Lactobacillales</taxon>
        <taxon>Lactobacillaceae</taxon>
        <taxon>Lactobacillus</taxon>
    </lineage>
</organism>
<feature type="domain" description="Cation/H+ exchanger transmembrane" evidence="12">
    <location>
        <begin position="25"/>
        <end position="389"/>
    </location>
</feature>